<evidence type="ECO:0000313" key="2">
    <source>
        <dbReference type="Proteomes" id="UP001198565"/>
    </source>
</evidence>
<gene>
    <name evidence="1" type="ORF">K7472_30680</name>
</gene>
<dbReference type="Proteomes" id="UP001198565">
    <property type="component" value="Unassembled WGS sequence"/>
</dbReference>
<name>A0ABS7R137_9ACTN</name>
<proteinExistence type="predicted"/>
<organism evidence="1 2">
    <name type="scientific">Streptantibioticus parmotrematis</name>
    <dbReference type="NCBI Taxonomy" id="2873249"/>
    <lineage>
        <taxon>Bacteria</taxon>
        <taxon>Bacillati</taxon>
        <taxon>Actinomycetota</taxon>
        <taxon>Actinomycetes</taxon>
        <taxon>Kitasatosporales</taxon>
        <taxon>Streptomycetaceae</taxon>
        <taxon>Streptantibioticus</taxon>
    </lineage>
</organism>
<keyword evidence="2" id="KW-1185">Reference proteome</keyword>
<sequence>MGGRSRGGRPRLGFGLRGPRRPRHVLAVEQLAAVGLPVGDDGVVIGVDNAGRPAVLGVNRPTPLDVVLIGGIWTAQVIALRTAATGARVAVETARPQLWTPLAQAAGGGQPCVTVYDVGRVPPQGASVGSPVLVVRDAGVRPPRGRVAAAPWQSVLTLLPYLGPTAPRLLEGASLVGVQRVSPDEARLVGRLMRLPERDVEALPGLGDQFALWCTRQHRQFVMTRPTEAESGLLGGPRRVD</sequence>
<evidence type="ECO:0000313" key="1">
    <source>
        <dbReference type="EMBL" id="MBY8889179.1"/>
    </source>
</evidence>
<accession>A0ABS7R137</accession>
<comment type="caution">
    <text evidence="1">The sequence shown here is derived from an EMBL/GenBank/DDBJ whole genome shotgun (WGS) entry which is preliminary data.</text>
</comment>
<protein>
    <submittedName>
        <fullName evidence="1">Uncharacterized protein</fullName>
    </submittedName>
</protein>
<reference evidence="1 2" key="1">
    <citation type="submission" date="2021-08" db="EMBL/GenBank/DDBJ databases">
        <title>Streptomyces sp. PTM05 isolated from lichen.</title>
        <authorList>
            <person name="Somphong A."/>
            <person name="Phongsopitanun W."/>
            <person name="Tanasupawat S."/>
        </authorList>
    </citation>
    <scope>NUCLEOTIDE SEQUENCE [LARGE SCALE GENOMIC DNA]</scope>
    <source>
        <strain evidence="1 2">Ptm05</strain>
    </source>
</reference>
<dbReference type="EMBL" id="JAINVZ010000037">
    <property type="protein sequence ID" value="MBY8889179.1"/>
    <property type="molecule type" value="Genomic_DNA"/>
</dbReference>